<dbReference type="AlphaFoldDB" id="A0A3S5AKV5"/>
<evidence type="ECO:0000313" key="4">
    <source>
        <dbReference type="EMBL" id="VEL26349.1"/>
    </source>
</evidence>
<accession>A0A3S5AKV5</accession>
<dbReference type="PANTHER" id="PTHR12192">
    <property type="entry name" value="CATION TRANSPORT PROTEIN CHAC-RELATED"/>
    <property type="match status" value="1"/>
</dbReference>
<comment type="similarity">
    <text evidence="1">Belongs to the gamma-glutamylcyclotransferase family. ChaC subfamily.</text>
</comment>
<dbReference type="GO" id="GO:0005737">
    <property type="term" value="C:cytoplasm"/>
    <property type="evidence" value="ECO:0007669"/>
    <property type="project" value="TreeGrafter"/>
</dbReference>
<dbReference type="PANTHER" id="PTHR12192:SF26">
    <property type="entry name" value="GLUTATHIONE-SPECIFIC GAMMA-GLUTAMYLCYCLOTRANSFERASE 1"/>
    <property type="match status" value="1"/>
</dbReference>
<evidence type="ECO:0000256" key="1">
    <source>
        <dbReference type="ARBA" id="ARBA00009662"/>
    </source>
</evidence>
<dbReference type="InterPro" id="IPR013024">
    <property type="entry name" value="GGCT-like"/>
</dbReference>
<gene>
    <name evidence="4" type="ORF">PXEA_LOCUS19789</name>
</gene>
<reference evidence="4" key="1">
    <citation type="submission" date="2018-11" db="EMBL/GenBank/DDBJ databases">
        <authorList>
            <consortium name="Pathogen Informatics"/>
        </authorList>
    </citation>
    <scope>NUCLEOTIDE SEQUENCE</scope>
</reference>
<dbReference type="GO" id="GO:0061928">
    <property type="term" value="F:glutathione specific gamma-glutamylcyclotransferase activity"/>
    <property type="evidence" value="ECO:0007669"/>
    <property type="project" value="UniProtKB-EC"/>
</dbReference>
<organism evidence="4 5">
    <name type="scientific">Protopolystoma xenopodis</name>
    <dbReference type="NCBI Taxonomy" id="117903"/>
    <lineage>
        <taxon>Eukaryota</taxon>
        <taxon>Metazoa</taxon>
        <taxon>Spiralia</taxon>
        <taxon>Lophotrochozoa</taxon>
        <taxon>Platyhelminthes</taxon>
        <taxon>Monogenea</taxon>
        <taxon>Polyopisthocotylea</taxon>
        <taxon>Polystomatidea</taxon>
        <taxon>Polystomatidae</taxon>
        <taxon>Protopolystoma</taxon>
    </lineage>
</organism>
<dbReference type="InterPro" id="IPR006840">
    <property type="entry name" value="ChaC"/>
</dbReference>
<dbReference type="EMBL" id="CAAALY010079677">
    <property type="protein sequence ID" value="VEL26349.1"/>
    <property type="molecule type" value="Genomic_DNA"/>
</dbReference>
<proteinExistence type="inferred from homology"/>
<comment type="catalytic activity">
    <reaction evidence="3">
        <text>glutathione = L-cysteinylglycine + 5-oxo-L-proline</text>
        <dbReference type="Rhea" id="RHEA:47724"/>
        <dbReference type="ChEBI" id="CHEBI:57925"/>
        <dbReference type="ChEBI" id="CHEBI:58402"/>
        <dbReference type="ChEBI" id="CHEBI:61694"/>
        <dbReference type="EC" id="4.3.2.7"/>
    </reaction>
</comment>
<keyword evidence="2" id="KW-0456">Lyase</keyword>
<evidence type="ECO:0000256" key="3">
    <source>
        <dbReference type="ARBA" id="ARBA00048073"/>
    </source>
</evidence>
<name>A0A3S5AKV5_9PLAT</name>
<sequence length="170" mass="19156">MRMGRVSGQMPGRVATLVPSRQPNSRVWGVAFEINGREEIDAALEHLAEREMITGGYRFDQARFHSLRLRKSAGDIFPVRPEASGTGGVASAPPAEVPMEMFVQVYIAEPGNRQYVGDAPLDLQVIGPLLRLLQKKPFHTHHTALRRVWRNRVFRSGRSQTPCFYKDMSI</sequence>
<dbReference type="GO" id="GO:0006751">
    <property type="term" value="P:glutathione catabolic process"/>
    <property type="evidence" value="ECO:0007669"/>
    <property type="project" value="InterPro"/>
</dbReference>
<evidence type="ECO:0000313" key="5">
    <source>
        <dbReference type="Proteomes" id="UP000784294"/>
    </source>
</evidence>
<dbReference type="OrthoDB" id="1933483at2759"/>
<evidence type="ECO:0000256" key="2">
    <source>
        <dbReference type="ARBA" id="ARBA00023239"/>
    </source>
</evidence>
<dbReference type="CDD" id="cd06661">
    <property type="entry name" value="GGCT_like"/>
    <property type="match status" value="1"/>
</dbReference>
<comment type="caution">
    <text evidence="4">The sequence shown here is derived from an EMBL/GenBank/DDBJ whole genome shotgun (WGS) entry which is preliminary data.</text>
</comment>
<keyword evidence="5" id="KW-1185">Reference proteome</keyword>
<dbReference type="Proteomes" id="UP000784294">
    <property type="component" value="Unassembled WGS sequence"/>
</dbReference>
<dbReference type="Pfam" id="PF04752">
    <property type="entry name" value="ChaC"/>
    <property type="match status" value="1"/>
</dbReference>
<protein>
    <submittedName>
        <fullName evidence="4">Uncharacterized protein</fullName>
    </submittedName>
</protein>